<dbReference type="Proteomes" id="UP001157017">
    <property type="component" value="Unassembled WGS sequence"/>
</dbReference>
<dbReference type="InterPro" id="IPR002676">
    <property type="entry name" value="RimM_N"/>
</dbReference>
<keyword evidence="4" id="KW-1185">Reference proteome</keyword>
<evidence type="ECO:0000259" key="2">
    <source>
        <dbReference type="Pfam" id="PF01782"/>
    </source>
</evidence>
<organism evidence="3 4">
    <name type="scientific">Angustibacter aerolatus</name>
    <dbReference type="NCBI Taxonomy" id="1162965"/>
    <lineage>
        <taxon>Bacteria</taxon>
        <taxon>Bacillati</taxon>
        <taxon>Actinomycetota</taxon>
        <taxon>Actinomycetes</taxon>
        <taxon>Kineosporiales</taxon>
        <taxon>Kineosporiaceae</taxon>
    </lineage>
</organism>
<dbReference type="Pfam" id="PF01782">
    <property type="entry name" value="RimM"/>
    <property type="match status" value="1"/>
</dbReference>
<dbReference type="Gene3D" id="2.40.30.60">
    <property type="entry name" value="RimM"/>
    <property type="match status" value="1"/>
</dbReference>
<feature type="region of interest" description="Disordered" evidence="1">
    <location>
        <begin position="81"/>
        <end position="112"/>
    </location>
</feature>
<evidence type="ECO:0000313" key="3">
    <source>
        <dbReference type="EMBL" id="GMA88820.1"/>
    </source>
</evidence>
<name>A0ABQ6JNI8_9ACTN</name>
<protein>
    <recommendedName>
        <fullName evidence="2">RimM N-terminal domain-containing protein</fullName>
    </recommendedName>
</protein>
<proteinExistence type="predicted"/>
<comment type="caution">
    <text evidence="3">The sequence shown here is derived from an EMBL/GenBank/DDBJ whole genome shotgun (WGS) entry which is preliminary data.</text>
</comment>
<evidence type="ECO:0000256" key="1">
    <source>
        <dbReference type="SAM" id="MobiDB-lite"/>
    </source>
</evidence>
<evidence type="ECO:0000313" key="4">
    <source>
        <dbReference type="Proteomes" id="UP001157017"/>
    </source>
</evidence>
<feature type="domain" description="RimM N-terminal" evidence="2">
    <location>
        <begin position="4"/>
        <end position="83"/>
    </location>
</feature>
<reference evidence="4" key="1">
    <citation type="journal article" date="2019" name="Int. J. Syst. Evol. Microbiol.">
        <title>The Global Catalogue of Microorganisms (GCM) 10K type strain sequencing project: providing services to taxonomists for standard genome sequencing and annotation.</title>
        <authorList>
            <consortium name="The Broad Institute Genomics Platform"/>
            <consortium name="The Broad Institute Genome Sequencing Center for Infectious Disease"/>
            <person name="Wu L."/>
            <person name="Ma J."/>
        </authorList>
    </citation>
    <scope>NUCLEOTIDE SEQUENCE [LARGE SCALE GENOMIC DNA]</scope>
    <source>
        <strain evidence="4">NBRC 108730</strain>
    </source>
</reference>
<dbReference type="SUPFAM" id="SSF50447">
    <property type="entry name" value="Translation proteins"/>
    <property type="match status" value="1"/>
</dbReference>
<sequence length="112" mass="12020">MDRVVARIGRAHGLRGEVTVEVRTDVPEQRFVPGAVFGTDPAGAGPLTLETAHEHGRTLLLTFAEVSGREEAEALRGTLLTVDAGSSDEDDAWYEDEPDRPAGPVADRRGAR</sequence>
<dbReference type="EMBL" id="BSUZ01000001">
    <property type="protein sequence ID" value="GMA88820.1"/>
    <property type="molecule type" value="Genomic_DNA"/>
</dbReference>
<dbReference type="InterPro" id="IPR036976">
    <property type="entry name" value="RimM_N_sf"/>
</dbReference>
<accession>A0ABQ6JNI8</accession>
<feature type="compositionally biased region" description="Acidic residues" evidence="1">
    <location>
        <begin position="86"/>
        <end position="98"/>
    </location>
</feature>
<gene>
    <name evidence="3" type="ORF">GCM10025868_40700</name>
</gene>
<dbReference type="InterPro" id="IPR009000">
    <property type="entry name" value="Transl_B-barrel_sf"/>
</dbReference>